<evidence type="ECO:0000313" key="2">
    <source>
        <dbReference type="EMBL" id="TFJ93020.1"/>
    </source>
</evidence>
<accession>A0A4Y9ADJ7</accession>
<organism evidence="2 3">
    <name type="scientific">Lentibacillus salicampi</name>
    <dbReference type="NCBI Taxonomy" id="175306"/>
    <lineage>
        <taxon>Bacteria</taxon>
        <taxon>Bacillati</taxon>
        <taxon>Bacillota</taxon>
        <taxon>Bacilli</taxon>
        <taxon>Bacillales</taxon>
        <taxon>Bacillaceae</taxon>
        <taxon>Lentibacillus</taxon>
    </lineage>
</organism>
<proteinExistence type="predicted"/>
<dbReference type="SUPFAM" id="SSF158397">
    <property type="entry name" value="TM1646-like"/>
    <property type="match status" value="1"/>
</dbReference>
<feature type="region of interest" description="Disordered" evidence="1">
    <location>
        <begin position="1"/>
        <end position="36"/>
    </location>
</feature>
<dbReference type="Gene3D" id="1.20.120.490">
    <property type="entry name" value="Hypothetical protein TM1646-like domain"/>
    <property type="match status" value="1"/>
</dbReference>
<dbReference type="InterPro" id="IPR005585">
    <property type="entry name" value="DUF327"/>
</dbReference>
<reference evidence="2 3" key="1">
    <citation type="submission" date="2019-03" db="EMBL/GenBank/DDBJ databases">
        <title>Genome sequence of Lentibacillus salicampi ATCC BAA-719.</title>
        <authorList>
            <person name="Maclea K.S."/>
            <person name="Simoes Junior M."/>
        </authorList>
    </citation>
    <scope>NUCLEOTIDE SEQUENCE [LARGE SCALE GENOMIC DNA]</scope>
    <source>
        <strain evidence="2 3">ATCC BAA-719</strain>
    </source>
</reference>
<evidence type="ECO:0000313" key="3">
    <source>
        <dbReference type="Proteomes" id="UP000298484"/>
    </source>
</evidence>
<dbReference type="Proteomes" id="UP000298484">
    <property type="component" value="Unassembled WGS sequence"/>
</dbReference>
<protein>
    <submittedName>
        <fullName evidence="2">DUF327 family protein</fullName>
    </submittedName>
</protein>
<dbReference type="OrthoDB" id="1680946at2"/>
<sequence>MKVNSELQSKMDTPTKAGRSPAEGRPSFNEMVQSQTHQLKQQEIQQLMKNITVQGNKLARFRSFRDLAKFKRMVKQFLQETVNGGLALETSHHFSMDGHNHKLAIVKEVDEKLVELTEEIMNHERKTVDLLGLIGEIRGLLVNLYM</sequence>
<name>A0A4Y9ADJ7_9BACI</name>
<keyword evidence="3" id="KW-1185">Reference proteome</keyword>
<dbReference type="Pfam" id="PF03885">
    <property type="entry name" value="DUF327"/>
    <property type="match status" value="1"/>
</dbReference>
<dbReference type="EMBL" id="SRHY01000012">
    <property type="protein sequence ID" value="TFJ93020.1"/>
    <property type="molecule type" value="Genomic_DNA"/>
</dbReference>
<comment type="caution">
    <text evidence="2">The sequence shown here is derived from an EMBL/GenBank/DDBJ whole genome shotgun (WGS) entry which is preliminary data.</text>
</comment>
<gene>
    <name evidence="2" type="ORF">E4U82_09330</name>
</gene>
<dbReference type="InterPro" id="IPR024042">
    <property type="entry name" value="TM1646-like_dom_sf"/>
</dbReference>
<evidence type="ECO:0000256" key="1">
    <source>
        <dbReference type="SAM" id="MobiDB-lite"/>
    </source>
</evidence>
<dbReference type="AlphaFoldDB" id="A0A4Y9ADJ7"/>
<feature type="compositionally biased region" description="Polar residues" evidence="1">
    <location>
        <begin position="1"/>
        <end position="12"/>
    </location>
</feature>
<dbReference type="RefSeq" id="WP_135109934.1">
    <property type="nucleotide sequence ID" value="NZ_SRHY01000012.1"/>
</dbReference>